<proteinExistence type="predicted"/>
<evidence type="ECO:0000313" key="3">
    <source>
        <dbReference type="EMBL" id="MFC4348656.1"/>
    </source>
</evidence>
<sequence length="348" mass="39021">MPIIYKKGNMFDDPSEAIVNTVNCVGVMGKGVALEFKRRWPENFKAYKKLCDQKQLSPGHMFIYDNGGMLVESGPRYLINFPTKQHWRAKSKMSYISEGLDDFVIQVQKLGIKSVAVPPLGCGNGGLPWNDVRKVIESKLAGIDGVDFVVYAPKNHFSSPEYENIPPKMTLARAALVKAVGDFEVFFGGHLTRISLQKIIYFLQALGVPFNLKFTRNTHGPYSESLNTILSEFERLNYISGFSKAEAEIQATRAAYSQADEFLSSERDTSTNEIIQKLGLLIEGYESPFGMELLASVHYLHEVEGIHRKAEIISAIKSWNDHKSRNFTDASISTAFLRLNEDGLIQAH</sequence>
<dbReference type="Proteomes" id="UP001595776">
    <property type="component" value="Unassembled WGS sequence"/>
</dbReference>
<dbReference type="InterPro" id="IPR043472">
    <property type="entry name" value="Macro_dom-like"/>
</dbReference>
<evidence type="ECO:0000313" key="4">
    <source>
        <dbReference type="Proteomes" id="UP001595776"/>
    </source>
</evidence>
<dbReference type="PANTHER" id="PTHR12521:SF0">
    <property type="entry name" value="ADP-RIBOSE GLYCOHYDROLASE OARD1"/>
    <property type="match status" value="1"/>
</dbReference>
<dbReference type="PANTHER" id="PTHR12521">
    <property type="entry name" value="PROTEIN C6ORF130"/>
    <property type="match status" value="1"/>
</dbReference>
<organism evidence="3 4">
    <name type="scientific">Kordiimonas lipolytica</name>
    <dbReference type="NCBI Taxonomy" id="1662421"/>
    <lineage>
        <taxon>Bacteria</taxon>
        <taxon>Pseudomonadati</taxon>
        <taxon>Pseudomonadota</taxon>
        <taxon>Alphaproteobacteria</taxon>
        <taxon>Kordiimonadales</taxon>
        <taxon>Kordiimonadaceae</taxon>
        <taxon>Kordiimonas</taxon>
    </lineage>
</organism>
<gene>
    <name evidence="3" type="ORF">ACFO5Q_12450</name>
</gene>
<reference evidence="4" key="1">
    <citation type="journal article" date="2019" name="Int. J. Syst. Evol. Microbiol.">
        <title>The Global Catalogue of Microorganisms (GCM) 10K type strain sequencing project: providing services to taxonomists for standard genome sequencing and annotation.</title>
        <authorList>
            <consortium name="The Broad Institute Genomics Platform"/>
            <consortium name="The Broad Institute Genome Sequencing Center for Infectious Disease"/>
            <person name="Wu L."/>
            <person name="Ma J."/>
        </authorList>
    </citation>
    <scope>NUCLEOTIDE SEQUENCE [LARGE SCALE GENOMIC DNA]</scope>
    <source>
        <strain evidence="4">CGMCC 1.15304</strain>
    </source>
</reference>
<evidence type="ECO:0000259" key="2">
    <source>
        <dbReference type="PROSITE" id="PS51154"/>
    </source>
</evidence>
<name>A0ABV8UCV6_9PROT</name>
<dbReference type="EMBL" id="JBHSCR010000013">
    <property type="protein sequence ID" value="MFC4348656.1"/>
    <property type="molecule type" value="Genomic_DNA"/>
</dbReference>
<dbReference type="InterPro" id="IPR002589">
    <property type="entry name" value="Macro_dom"/>
</dbReference>
<dbReference type="RefSeq" id="WP_068149128.1">
    <property type="nucleotide sequence ID" value="NZ_JBHSCR010000013.1"/>
</dbReference>
<dbReference type="CDD" id="cd02901">
    <property type="entry name" value="Macro_Poa1p-like"/>
    <property type="match status" value="1"/>
</dbReference>
<protein>
    <submittedName>
        <fullName evidence="3">Macro domain-containing protein</fullName>
    </submittedName>
</protein>
<dbReference type="Gene3D" id="3.40.220.10">
    <property type="entry name" value="Leucine Aminopeptidase, subunit E, domain 1"/>
    <property type="match status" value="1"/>
</dbReference>
<dbReference type="SUPFAM" id="SSF52949">
    <property type="entry name" value="Macro domain-like"/>
    <property type="match status" value="1"/>
</dbReference>
<dbReference type="InterPro" id="IPR050892">
    <property type="entry name" value="ADP-ribose_metab_enzymes"/>
</dbReference>
<feature type="domain" description="Macro" evidence="2">
    <location>
        <begin position="1"/>
        <end position="170"/>
    </location>
</feature>
<dbReference type="SMART" id="SM00506">
    <property type="entry name" value="A1pp"/>
    <property type="match status" value="1"/>
</dbReference>
<dbReference type="Pfam" id="PF01661">
    <property type="entry name" value="Macro"/>
    <property type="match status" value="1"/>
</dbReference>
<comment type="catalytic activity">
    <reaction evidence="1">
        <text>an N-(ADP-alpha-D-ribosyl)-thymidine in DNA + H2O = a thymidine in DNA + ADP-D-ribose</text>
        <dbReference type="Rhea" id="RHEA:71655"/>
        <dbReference type="Rhea" id="RHEA-COMP:13556"/>
        <dbReference type="Rhea" id="RHEA-COMP:18051"/>
        <dbReference type="ChEBI" id="CHEBI:15377"/>
        <dbReference type="ChEBI" id="CHEBI:57967"/>
        <dbReference type="ChEBI" id="CHEBI:137386"/>
        <dbReference type="ChEBI" id="CHEBI:191199"/>
    </reaction>
    <physiologicalReaction direction="left-to-right" evidence="1">
        <dbReference type="Rhea" id="RHEA:71656"/>
    </physiologicalReaction>
</comment>
<comment type="caution">
    <text evidence="3">The sequence shown here is derived from an EMBL/GenBank/DDBJ whole genome shotgun (WGS) entry which is preliminary data.</text>
</comment>
<accession>A0ABV8UCV6</accession>
<evidence type="ECO:0000256" key="1">
    <source>
        <dbReference type="ARBA" id="ARBA00035885"/>
    </source>
</evidence>
<dbReference type="PROSITE" id="PS51154">
    <property type="entry name" value="MACRO"/>
    <property type="match status" value="1"/>
</dbReference>
<keyword evidence="4" id="KW-1185">Reference proteome</keyword>